<organism evidence="1 2">
    <name type="scientific">Actinidia rufa</name>
    <dbReference type="NCBI Taxonomy" id="165716"/>
    <lineage>
        <taxon>Eukaryota</taxon>
        <taxon>Viridiplantae</taxon>
        <taxon>Streptophyta</taxon>
        <taxon>Embryophyta</taxon>
        <taxon>Tracheophyta</taxon>
        <taxon>Spermatophyta</taxon>
        <taxon>Magnoliopsida</taxon>
        <taxon>eudicotyledons</taxon>
        <taxon>Gunneridae</taxon>
        <taxon>Pentapetalae</taxon>
        <taxon>asterids</taxon>
        <taxon>Ericales</taxon>
        <taxon>Actinidiaceae</taxon>
        <taxon>Actinidia</taxon>
    </lineage>
</organism>
<accession>A0A7J0EGB8</accession>
<proteinExistence type="predicted"/>
<protein>
    <submittedName>
        <fullName evidence="1">Uncharacterized protein</fullName>
    </submittedName>
</protein>
<evidence type="ECO:0000313" key="1">
    <source>
        <dbReference type="EMBL" id="GFY85515.1"/>
    </source>
</evidence>
<reference evidence="1 2" key="1">
    <citation type="submission" date="2019-07" db="EMBL/GenBank/DDBJ databases">
        <title>De Novo Assembly of kiwifruit Actinidia rufa.</title>
        <authorList>
            <person name="Sugita-Konishi S."/>
            <person name="Sato K."/>
            <person name="Mori E."/>
            <person name="Abe Y."/>
            <person name="Kisaki G."/>
            <person name="Hamano K."/>
            <person name="Suezawa K."/>
            <person name="Otani M."/>
            <person name="Fukuda T."/>
            <person name="Manabe T."/>
            <person name="Gomi K."/>
            <person name="Tabuchi M."/>
            <person name="Akimitsu K."/>
            <person name="Kataoka I."/>
        </authorList>
    </citation>
    <scope>NUCLEOTIDE SEQUENCE [LARGE SCALE GENOMIC DNA]</scope>
    <source>
        <strain evidence="2">cv. Fuchu</strain>
    </source>
</reference>
<dbReference type="EMBL" id="BJWL01000004">
    <property type="protein sequence ID" value="GFY85515.1"/>
    <property type="molecule type" value="Genomic_DNA"/>
</dbReference>
<dbReference type="AlphaFoldDB" id="A0A7J0EGB8"/>
<gene>
    <name evidence="1" type="ORF">Acr_04g0002530</name>
</gene>
<evidence type="ECO:0000313" key="2">
    <source>
        <dbReference type="Proteomes" id="UP000585474"/>
    </source>
</evidence>
<sequence>MAVPLWELRKGDSDYGYEGEQRLFGNGVGGLWGRRGGLCNGGGLFLYSRWSDFTVGSEIRVGSCGCALGRGKRESGGSSCELAVVVVQWWR</sequence>
<keyword evidence="2" id="KW-1185">Reference proteome</keyword>
<name>A0A7J0EGB8_9ERIC</name>
<dbReference type="Proteomes" id="UP000585474">
    <property type="component" value="Unassembled WGS sequence"/>
</dbReference>
<comment type="caution">
    <text evidence="1">The sequence shown here is derived from an EMBL/GenBank/DDBJ whole genome shotgun (WGS) entry which is preliminary data.</text>
</comment>